<name>A0A1Y5EQ96_COLPS</name>
<dbReference type="AlphaFoldDB" id="A0A1Y5EQ96"/>
<dbReference type="Gene3D" id="3.40.190.170">
    <property type="entry name" value="Bacterial extracellular solute-binding protein, family 7"/>
    <property type="match status" value="1"/>
</dbReference>
<accession>A0A1Y5EQ96</accession>
<feature type="signal peptide" evidence="4">
    <location>
        <begin position="1"/>
        <end position="27"/>
    </location>
</feature>
<dbReference type="Pfam" id="PF03480">
    <property type="entry name" value="DctP"/>
    <property type="match status" value="1"/>
</dbReference>
<comment type="similarity">
    <text evidence="1">Belongs to the bacterial solute-binding protein 7 family.</text>
</comment>
<keyword evidence="2" id="KW-0813">Transport</keyword>
<evidence type="ECO:0000256" key="3">
    <source>
        <dbReference type="ARBA" id="ARBA00022729"/>
    </source>
</evidence>
<evidence type="ECO:0000313" key="6">
    <source>
        <dbReference type="Proteomes" id="UP000243053"/>
    </source>
</evidence>
<evidence type="ECO:0000256" key="2">
    <source>
        <dbReference type="ARBA" id="ARBA00022448"/>
    </source>
</evidence>
<dbReference type="PANTHER" id="PTHR33376:SF7">
    <property type="entry name" value="C4-DICARBOXYLATE-BINDING PROTEIN DCTB"/>
    <property type="match status" value="1"/>
</dbReference>
<dbReference type="Proteomes" id="UP000243053">
    <property type="component" value="Unassembled WGS sequence"/>
</dbReference>
<reference evidence="6" key="1">
    <citation type="journal article" date="2017" name="Proc. Natl. Acad. Sci. U.S.A.">
        <title>Simulation of Deepwater Horizon oil plume reveals substrate specialization within a complex community of hydrocarbon degraders.</title>
        <authorList>
            <person name="Hu P."/>
            <person name="Dubinsky E.A."/>
            <person name="Probst A.J."/>
            <person name="Wang J."/>
            <person name="Sieber C.M.K."/>
            <person name="Tom L.M."/>
            <person name="Gardinali P."/>
            <person name="Banfield J.F."/>
            <person name="Atlas R.M."/>
            <person name="Andersen G.L."/>
        </authorList>
    </citation>
    <scope>NUCLEOTIDE SEQUENCE [LARGE SCALE GENOMIC DNA]</scope>
</reference>
<gene>
    <name evidence="5" type="ORF">A9Q75_01865</name>
</gene>
<feature type="chain" id="PRO_5012509003" evidence="4">
    <location>
        <begin position="28"/>
        <end position="335"/>
    </location>
</feature>
<dbReference type="EMBL" id="MAAF01000012">
    <property type="protein sequence ID" value="OUR84650.1"/>
    <property type="molecule type" value="Genomic_DNA"/>
</dbReference>
<comment type="caution">
    <text evidence="5">The sequence shown here is derived from an EMBL/GenBank/DDBJ whole genome shotgun (WGS) entry which is preliminary data.</text>
</comment>
<dbReference type="InterPro" id="IPR038404">
    <property type="entry name" value="TRAP_DctP_sf"/>
</dbReference>
<sequence>MITKNKLVSACTLAAVLSVSVINTAVADSKFIFAQAYNTEHIFHHTSEKFMEQLNDKGSSYKADYHPGGDLGDWTSQFEQAMMGVIPMTITYGASEFDGRLDLTWLGYVVDDWASARKVYGPGGPMLDVYNKIFAEMDLVALGTIPTGFGSITIRKGVDKIPTSFPEDAKGIKMRVIPSPLAIERFKNWGFSAVPMPYSELYTALQLGTVDGRAFGPAVEIYQMRDVLEAYILTRDYFEHAFWLVNKDWWEDLPAAERKKMQAAADETLKWAWQEAETIDNGFLDKVRESGIKVIELSDKDRAKAKSILYAKEWPYMEKKVGSDIMKMMRKIAGI</sequence>
<dbReference type="GO" id="GO:0055085">
    <property type="term" value="P:transmembrane transport"/>
    <property type="evidence" value="ECO:0007669"/>
    <property type="project" value="InterPro"/>
</dbReference>
<dbReference type="InterPro" id="IPR018389">
    <property type="entry name" value="DctP_fam"/>
</dbReference>
<evidence type="ECO:0000313" key="5">
    <source>
        <dbReference type="EMBL" id="OUR84650.1"/>
    </source>
</evidence>
<dbReference type="PANTHER" id="PTHR33376">
    <property type="match status" value="1"/>
</dbReference>
<dbReference type="NCBIfam" id="NF037995">
    <property type="entry name" value="TRAP_S1"/>
    <property type="match status" value="1"/>
</dbReference>
<keyword evidence="3 4" id="KW-0732">Signal</keyword>
<evidence type="ECO:0000256" key="4">
    <source>
        <dbReference type="SAM" id="SignalP"/>
    </source>
</evidence>
<proteinExistence type="inferred from homology"/>
<organism evidence="5 6">
    <name type="scientific">Colwellia psychrerythraea</name>
    <name type="common">Vibrio psychroerythus</name>
    <dbReference type="NCBI Taxonomy" id="28229"/>
    <lineage>
        <taxon>Bacteria</taxon>
        <taxon>Pseudomonadati</taxon>
        <taxon>Pseudomonadota</taxon>
        <taxon>Gammaproteobacteria</taxon>
        <taxon>Alteromonadales</taxon>
        <taxon>Colwelliaceae</taxon>
        <taxon>Colwellia</taxon>
    </lineage>
</organism>
<evidence type="ECO:0000256" key="1">
    <source>
        <dbReference type="ARBA" id="ARBA00009023"/>
    </source>
</evidence>
<protein>
    <submittedName>
        <fullName evidence="5">C4-dicarboxylate ABC transporter substrate-binding protein</fullName>
    </submittedName>
</protein>